<feature type="repeat" description="PPR" evidence="3">
    <location>
        <begin position="9"/>
        <end position="43"/>
    </location>
</feature>
<dbReference type="InterPro" id="IPR002885">
    <property type="entry name" value="PPR_rpt"/>
</dbReference>
<organism evidence="4 5">
    <name type="scientific">Rhamnella rubrinervis</name>
    <dbReference type="NCBI Taxonomy" id="2594499"/>
    <lineage>
        <taxon>Eukaryota</taxon>
        <taxon>Viridiplantae</taxon>
        <taxon>Streptophyta</taxon>
        <taxon>Embryophyta</taxon>
        <taxon>Tracheophyta</taxon>
        <taxon>Spermatophyta</taxon>
        <taxon>Magnoliopsida</taxon>
        <taxon>eudicotyledons</taxon>
        <taxon>Gunneridae</taxon>
        <taxon>Pentapetalae</taxon>
        <taxon>rosids</taxon>
        <taxon>fabids</taxon>
        <taxon>Rosales</taxon>
        <taxon>Rhamnaceae</taxon>
        <taxon>rhamnoid group</taxon>
        <taxon>Rhamneae</taxon>
        <taxon>Rhamnella</taxon>
    </lineage>
</organism>
<dbReference type="Gene3D" id="1.25.40.10">
    <property type="entry name" value="Tetratricopeptide repeat domain"/>
    <property type="match status" value="2"/>
</dbReference>
<dbReference type="InterPro" id="IPR011990">
    <property type="entry name" value="TPR-like_helical_dom_sf"/>
</dbReference>
<dbReference type="EMBL" id="VOIH02000001">
    <property type="protein sequence ID" value="KAF3456598.1"/>
    <property type="molecule type" value="Genomic_DNA"/>
</dbReference>
<dbReference type="PROSITE" id="PS51375">
    <property type="entry name" value="PPR"/>
    <property type="match status" value="3"/>
</dbReference>
<dbReference type="PANTHER" id="PTHR47941">
    <property type="entry name" value="PENTATRICOPEPTIDE REPEAT-CONTAINING PROTEIN 3, MITOCHONDRIAL"/>
    <property type="match status" value="1"/>
</dbReference>
<evidence type="ECO:0008006" key="6">
    <source>
        <dbReference type="Google" id="ProtNLM"/>
    </source>
</evidence>
<evidence type="ECO:0000256" key="2">
    <source>
        <dbReference type="ARBA" id="ARBA00022737"/>
    </source>
</evidence>
<dbReference type="AlphaFoldDB" id="A0A8K0HS45"/>
<protein>
    <recommendedName>
        <fullName evidence="6">Pentatricopeptide repeat-containing protein</fullName>
    </recommendedName>
</protein>
<dbReference type="Pfam" id="PF12854">
    <property type="entry name" value="PPR_1"/>
    <property type="match status" value="2"/>
</dbReference>
<keyword evidence="5" id="KW-1185">Reference proteome</keyword>
<name>A0A8K0HS45_9ROSA</name>
<dbReference type="Proteomes" id="UP000796880">
    <property type="component" value="Unassembled WGS sequence"/>
</dbReference>
<dbReference type="OrthoDB" id="1934535at2759"/>
<sequence>MIDCGTLPDVVTYNTLLDALCKEGRTAEAINLVEAMTNTDVKFDIFIYNSLVYGLSPSGQWRDATSLLDKMKDQRMLLNAYTALIDSLCKEEKAISLFELMIRRGIKPEFITFNSLISGLCKSGELKKAAQFLNNMIEIVRFNDSKRYALANKKMTGKAYETFEVVIQHLKSLTTT</sequence>
<gene>
    <name evidence="4" type="ORF">FNV43_RR01252</name>
</gene>
<reference evidence="4" key="1">
    <citation type="submission" date="2020-03" db="EMBL/GenBank/DDBJ databases">
        <title>A high-quality chromosome-level genome assembly of a woody plant with both climbing and erect habits, Rhamnella rubrinervis.</title>
        <authorList>
            <person name="Lu Z."/>
            <person name="Yang Y."/>
            <person name="Zhu X."/>
            <person name="Sun Y."/>
        </authorList>
    </citation>
    <scope>NUCLEOTIDE SEQUENCE</scope>
    <source>
        <strain evidence="4">BYM</strain>
        <tissue evidence="4">Leaf</tissue>
    </source>
</reference>
<accession>A0A8K0HS45</accession>
<feature type="repeat" description="PPR" evidence="3">
    <location>
        <begin position="44"/>
        <end position="78"/>
    </location>
</feature>
<evidence type="ECO:0000256" key="1">
    <source>
        <dbReference type="ARBA" id="ARBA00007626"/>
    </source>
</evidence>
<comment type="caution">
    <text evidence="4">The sequence shown here is derived from an EMBL/GenBank/DDBJ whole genome shotgun (WGS) entry which is preliminary data.</text>
</comment>
<evidence type="ECO:0000313" key="4">
    <source>
        <dbReference type="EMBL" id="KAF3456598.1"/>
    </source>
</evidence>
<dbReference type="Pfam" id="PF01535">
    <property type="entry name" value="PPR"/>
    <property type="match status" value="1"/>
</dbReference>
<keyword evidence="2" id="KW-0677">Repeat</keyword>
<evidence type="ECO:0000256" key="3">
    <source>
        <dbReference type="PROSITE-ProRule" id="PRU00708"/>
    </source>
</evidence>
<evidence type="ECO:0000313" key="5">
    <source>
        <dbReference type="Proteomes" id="UP000796880"/>
    </source>
</evidence>
<proteinExistence type="inferred from homology"/>
<comment type="similarity">
    <text evidence="1">Belongs to the PPR family. P subfamily.</text>
</comment>
<feature type="repeat" description="PPR" evidence="3">
    <location>
        <begin position="109"/>
        <end position="139"/>
    </location>
</feature>
<dbReference type="NCBIfam" id="TIGR00756">
    <property type="entry name" value="PPR"/>
    <property type="match status" value="4"/>
</dbReference>